<dbReference type="InterPro" id="IPR024079">
    <property type="entry name" value="MetalloPept_cat_dom_sf"/>
</dbReference>
<evidence type="ECO:0000256" key="2">
    <source>
        <dbReference type="ARBA" id="ARBA00022723"/>
    </source>
</evidence>
<proteinExistence type="predicted"/>
<gene>
    <name evidence="7" type="ORF">ABSH63_00845</name>
</gene>
<feature type="transmembrane region" description="Helical" evidence="5">
    <location>
        <begin position="440"/>
        <end position="461"/>
    </location>
</feature>
<dbReference type="SUPFAM" id="SSF55486">
    <property type="entry name" value="Metalloproteases ('zincins'), catalytic domain"/>
    <property type="match status" value="1"/>
</dbReference>
<evidence type="ECO:0000256" key="3">
    <source>
        <dbReference type="ARBA" id="ARBA00022801"/>
    </source>
</evidence>
<dbReference type="Gene3D" id="3.40.390.10">
    <property type="entry name" value="Collagenase (Catalytic Domain)"/>
    <property type="match status" value="1"/>
</dbReference>
<evidence type="ECO:0000256" key="1">
    <source>
        <dbReference type="ARBA" id="ARBA00022670"/>
    </source>
</evidence>
<keyword evidence="8" id="KW-1185">Reference proteome</keyword>
<evidence type="ECO:0000313" key="8">
    <source>
        <dbReference type="Proteomes" id="UP001465331"/>
    </source>
</evidence>
<name>A0ABV2A6W1_9GAMM</name>
<dbReference type="Proteomes" id="UP001465331">
    <property type="component" value="Unassembled WGS sequence"/>
</dbReference>
<evidence type="ECO:0000256" key="5">
    <source>
        <dbReference type="SAM" id="Phobius"/>
    </source>
</evidence>
<organism evidence="7 8">
    <name type="scientific">Sinimarinibacterium thermocellulolyticum</name>
    <dbReference type="NCBI Taxonomy" id="3170016"/>
    <lineage>
        <taxon>Bacteria</taxon>
        <taxon>Pseudomonadati</taxon>
        <taxon>Pseudomonadota</taxon>
        <taxon>Gammaproteobacteria</taxon>
        <taxon>Nevskiales</taxon>
        <taxon>Nevskiaceae</taxon>
        <taxon>Sinimarinibacterium</taxon>
    </lineage>
</organism>
<protein>
    <submittedName>
        <fullName evidence="7">Matrixin family metalloprotease</fullName>
        <ecNumber evidence="7">3.4.24.-</ecNumber>
    </submittedName>
</protein>
<keyword evidence="5" id="KW-0472">Membrane</keyword>
<comment type="caution">
    <text evidence="7">The sequence shown here is derived from an EMBL/GenBank/DDBJ whole genome shotgun (WGS) entry which is preliminary data.</text>
</comment>
<keyword evidence="2" id="KW-0479">Metal-binding</keyword>
<reference evidence="7 8" key="1">
    <citation type="submission" date="2024-06" db="EMBL/GenBank/DDBJ databases">
        <authorList>
            <person name="Li Z."/>
            <person name="Jiang Y."/>
        </authorList>
    </citation>
    <scope>NUCLEOTIDE SEQUENCE [LARGE SCALE GENOMIC DNA]</scope>
    <source>
        <strain evidence="7 8">HSW-8</strain>
    </source>
</reference>
<keyword evidence="1" id="KW-0645">Protease</keyword>
<keyword evidence="5" id="KW-0812">Transmembrane</keyword>
<feature type="transmembrane region" description="Helical" evidence="5">
    <location>
        <begin position="18"/>
        <end position="39"/>
    </location>
</feature>
<sequence length="472" mass="49542">MSAVGFWRIRGLGTGRCLASYGAALAGLVSIPAAAMSYLPMSDDSLLDAADVVVVGTVAGAHASVGRELDETTYLLSPEWVAKGAVATGDLAIRVPGALDRNAVGARIVPGAPRFAPGERVLLMLRAQPDGSYRATQLALGVFRARRTRSGEAVWAQDLTAAHAIGGEHRPGRHRRAEAFADWLRARIDGRPGDADYWTDEAVTDGKYVLPEVPARWFEFDLGLHVPIYTSMRNETLSGREATAALVTAIQAWNDDPGSRVLLGYGGVGGQSTGLAGLDGVNLILFDDPNDELAGTFDCLLGGLGAYTQWRSLGTRMRGDVSYRVITEADVVMQDGIRCLFEGPRNENAEELLAHELGHVLGLEHSCGDGLLSLCEPGTEADRALMRPTLHGNGRGARLGSDDIAALAHLYAPIDPEPSDDPGGEVTVPPSTAVGAAGGGGGALGLGAVLALLLGAWPAALRAARQQRLHRG</sequence>
<keyword evidence="3 7" id="KW-0378">Hydrolase</keyword>
<accession>A0ABV2A6W1</accession>
<feature type="domain" description="Peptidase M10 metallopeptidase" evidence="6">
    <location>
        <begin position="344"/>
        <end position="412"/>
    </location>
</feature>
<dbReference type="Pfam" id="PF00413">
    <property type="entry name" value="Peptidase_M10"/>
    <property type="match status" value="1"/>
</dbReference>
<evidence type="ECO:0000313" key="7">
    <source>
        <dbReference type="EMBL" id="MES0872561.1"/>
    </source>
</evidence>
<keyword evidence="4" id="KW-0862">Zinc</keyword>
<evidence type="ECO:0000259" key="6">
    <source>
        <dbReference type="Pfam" id="PF00413"/>
    </source>
</evidence>
<dbReference type="GO" id="GO:0008237">
    <property type="term" value="F:metallopeptidase activity"/>
    <property type="evidence" value="ECO:0007669"/>
    <property type="project" value="UniProtKB-KW"/>
</dbReference>
<dbReference type="RefSeq" id="WP_352886507.1">
    <property type="nucleotide sequence ID" value="NZ_JBEPIJ010000001.1"/>
</dbReference>
<keyword evidence="7" id="KW-0482">Metalloprotease</keyword>
<dbReference type="EC" id="3.4.24.-" evidence="7"/>
<dbReference type="EMBL" id="JBEPIJ010000001">
    <property type="protein sequence ID" value="MES0872561.1"/>
    <property type="molecule type" value="Genomic_DNA"/>
</dbReference>
<keyword evidence="5" id="KW-1133">Transmembrane helix</keyword>
<evidence type="ECO:0000256" key="4">
    <source>
        <dbReference type="ARBA" id="ARBA00022833"/>
    </source>
</evidence>
<dbReference type="InterPro" id="IPR001818">
    <property type="entry name" value="Pept_M10_metallopeptidase"/>
</dbReference>